<reference evidence="1" key="2">
    <citation type="submission" date="2021-09" db="EMBL/GenBank/DDBJ databases">
        <authorList>
            <person name="Jia N."/>
            <person name="Wang J."/>
            <person name="Shi W."/>
            <person name="Du L."/>
            <person name="Sun Y."/>
            <person name="Zhan W."/>
            <person name="Jiang J."/>
            <person name="Wang Q."/>
            <person name="Zhang B."/>
            <person name="Ji P."/>
            <person name="Sakyi L.B."/>
            <person name="Cui X."/>
            <person name="Yuan T."/>
            <person name="Jiang B."/>
            <person name="Yang W."/>
            <person name="Lam T.T.-Y."/>
            <person name="Chang Q."/>
            <person name="Ding S."/>
            <person name="Wang X."/>
            <person name="Zhu J."/>
            <person name="Ruan X."/>
            <person name="Zhao L."/>
            <person name="Wei J."/>
            <person name="Que T."/>
            <person name="Du C."/>
            <person name="Cheng J."/>
            <person name="Dai P."/>
            <person name="Han X."/>
            <person name="Huang E."/>
            <person name="Gao Y."/>
            <person name="Liu J."/>
            <person name="Shao H."/>
            <person name="Ye R."/>
            <person name="Li L."/>
            <person name="Wei W."/>
            <person name="Wang X."/>
            <person name="Wang C."/>
            <person name="Huo Q."/>
            <person name="Li W."/>
            <person name="Guo W."/>
            <person name="Chen H."/>
            <person name="Chen S."/>
            <person name="Zhou L."/>
            <person name="Zhou L."/>
            <person name="Ni X."/>
            <person name="Tian J."/>
            <person name="Zhou Y."/>
            <person name="Sheng Y."/>
            <person name="Liu T."/>
            <person name="Pan Y."/>
            <person name="Xia L."/>
            <person name="Li J."/>
            <person name="Zhao F."/>
            <person name="Cao W."/>
        </authorList>
    </citation>
    <scope>NUCLEOTIDE SEQUENCE</scope>
    <source>
        <strain evidence="1">Rsan-2018</strain>
        <tissue evidence="1">Larvae</tissue>
    </source>
</reference>
<dbReference type="AlphaFoldDB" id="A0A9D4PNX0"/>
<gene>
    <name evidence="1" type="ORF">HPB52_006205</name>
</gene>
<comment type="caution">
    <text evidence="1">The sequence shown here is derived from an EMBL/GenBank/DDBJ whole genome shotgun (WGS) entry which is preliminary data.</text>
</comment>
<sequence length="798" mass="89531">MSGYTRLRDKRRHPFTEADIYQCISSTASVDQLKAVQGACKAVRRPLTPSPVSGLLGVPPQDSIKVETRPAPVFLQAEAMEKLSAEEEQGPLVALEDKIDSTSFFDREDAENFRLPCTAATRPTATDSDRVCPINDHLPICNELLFHVGMELREKRGGSLSLVCFRPTEPNVMPPRDADMHRSNTFLRWLLRTHVCIDGLKLQCRCLTAHSHIFLEELPDNSRLKRLKVLCPCGDNVQTHLAALLPRLRCLKELYCHVSPSRDVLVAAISAFLRNTTCLTSLVFQACFENNQPPQTFIDALATNTTLKYLEMWANWNTAEPPGRLGAYVKSNGLLTNLNLFGEETDREEFLLEEALVCNSTLSTLRIGRLCGGERTVRFLTRILTECTGLKKLTLGGLRDEYVNISEATLSRCVDSMAENDTLDELELSYSLWHPTNWVAFFAFLPKNKHLKKLEVYTMLHGDYETHPPVLEALAQTDSSGRVSFGSYTHKTAEVGLMRFRAFSGVQIYGETNVRVNALQRLPSLDHFTSVTIAPFETDQRLLYSAAKYIRATTVLRKLSLLVIDPAGDAPSSCWELLFESISSNRSITDLCISGSDNFSYAGHVARTVALSRRITRASYSECRDKWNPNGFLLPLSKAIGENYNLLKFRLSFFAKMDAEARCCWFTIREATRRNSGLVELASAFNQTAALDWYTANAMEKVSGNAALVRELAEKEGIAADEVARMLRSRLMSIDGMHDFMRLTGVVKESVTCAPPVDVCSFQLQDLNNDCWRLVRRYLSFDDVKRFTVGKPDDTNAS</sequence>
<protein>
    <recommendedName>
        <fullName evidence="3">Nlr family card domain protein</fullName>
    </recommendedName>
</protein>
<evidence type="ECO:0000313" key="1">
    <source>
        <dbReference type="EMBL" id="KAH7946947.1"/>
    </source>
</evidence>
<dbReference type="VEuPathDB" id="VectorBase:RSAN_040404"/>
<evidence type="ECO:0008006" key="3">
    <source>
        <dbReference type="Google" id="ProtNLM"/>
    </source>
</evidence>
<dbReference type="Gene3D" id="3.80.10.10">
    <property type="entry name" value="Ribonuclease Inhibitor"/>
    <property type="match status" value="2"/>
</dbReference>
<evidence type="ECO:0000313" key="2">
    <source>
        <dbReference type="Proteomes" id="UP000821837"/>
    </source>
</evidence>
<accession>A0A9D4PNX0</accession>
<keyword evidence="2" id="KW-1185">Reference proteome</keyword>
<dbReference type="InterPro" id="IPR032675">
    <property type="entry name" value="LRR_dom_sf"/>
</dbReference>
<dbReference type="PANTHER" id="PTHR47679:SF1">
    <property type="entry name" value="PROTEIN TORNADO 1"/>
    <property type="match status" value="1"/>
</dbReference>
<dbReference type="EMBL" id="JABSTV010001252">
    <property type="protein sequence ID" value="KAH7946947.1"/>
    <property type="molecule type" value="Genomic_DNA"/>
</dbReference>
<proteinExistence type="predicted"/>
<dbReference type="SUPFAM" id="SSF52047">
    <property type="entry name" value="RNI-like"/>
    <property type="match status" value="1"/>
</dbReference>
<dbReference type="PANTHER" id="PTHR47679">
    <property type="entry name" value="PROTEIN TORNADO 1"/>
    <property type="match status" value="1"/>
</dbReference>
<organism evidence="1 2">
    <name type="scientific">Rhipicephalus sanguineus</name>
    <name type="common">Brown dog tick</name>
    <name type="synonym">Ixodes sanguineus</name>
    <dbReference type="NCBI Taxonomy" id="34632"/>
    <lineage>
        <taxon>Eukaryota</taxon>
        <taxon>Metazoa</taxon>
        <taxon>Ecdysozoa</taxon>
        <taxon>Arthropoda</taxon>
        <taxon>Chelicerata</taxon>
        <taxon>Arachnida</taxon>
        <taxon>Acari</taxon>
        <taxon>Parasitiformes</taxon>
        <taxon>Ixodida</taxon>
        <taxon>Ixodoidea</taxon>
        <taxon>Ixodidae</taxon>
        <taxon>Rhipicephalinae</taxon>
        <taxon>Rhipicephalus</taxon>
        <taxon>Rhipicephalus</taxon>
    </lineage>
</organism>
<name>A0A9D4PNX0_RHISA</name>
<reference evidence="1" key="1">
    <citation type="journal article" date="2020" name="Cell">
        <title>Large-Scale Comparative Analyses of Tick Genomes Elucidate Their Genetic Diversity and Vector Capacities.</title>
        <authorList>
            <consortium name="Tick Genome and Microbiome Consortium (TIGMIC)"/>
            <person name="Jia N."/>
            <person name="Wang J."/>
            <person name="Shi W."/>
            <person name="Du L."/>
            <person name="Sun Y."/>
            <person name="Zhan W."/>
            <person name="Jiang J.F."/>
            <person name="Wang Q."/>
            <person name="Zhang B."/>
            <person name="Ji P."/>
            <person name="Bell-Sakyi L."/>
            <person name="Cui X.M."/>
            <person name="Yuan T.T."/>
            <person name="Jiang B.G."/>
            <person name="Yang W.F."/>
            <person name="Lam T.T."/>
            <person name="Chang Q.C."/>
            <person name="Ding S.J."/>
            <person name="Wang X.J."/>
            <person name="Zhu J.G."/>
            <person name="Ruan X.D."/>
            <person name="Zhao L."/>
            <person name="Wei J.T."/>
            <person name="Ye R.Z."/>
            <person name="Que T.C."/>
            <person name="Du C.H."/>
            <person name="Zhou Y.H."/>
            <person name="Cheng J.X."/>
            <person name="Dai P.F."/>
            <person name="Guo W.B."/>
            <person name="Han X.H."/>
            <person name="Huang E.J."/>
            <person name="Li L.F."/>
            <person name="Wei W."/>
            <person name="Gao Y.C."/>
            <person name="Liu J.Z."/>
            <person name="Shao H.Z."/>
            <person name="Wang X."/>
            <person name="Wang C.C."/>
            <person name="Yang T.C."/>
            <person name="Huo Q.B."/>
            <person name="Li W."/>
            <person name="Chen H.Y."/>
            <person name="Chen S.E."/>
            <person name="Zhou L.G."/>
            <person name="Ni X.B."/>
            <person name="Tian J.H."/>
            <person name="Sheng Y."/>
            <person name="Liu T."/>
            <person name="Pan Y.S."/>
            <person name="Xia L.Y."/>
            <person name="Li J."/>
            <person name="Zhao F."/>
            <person name="Cao W.C."/>
        </authorList>
    </citation>
    <scope>NUCLEOTIDE SEQUENCE</scope>
    <source>
        <strain evidence="1">Rsan-2018</strain>
    </source>
</reference>
<dbReference type="Proteomes" id="UP000821837">
    <property type="component" value="Chromosome 6"/>
</dbReference>